<evidence type="ECO:0000259" key="3">
    <source>
        <dbReference type="Pfam" id="PF00857"/>
    </source>
</evidence>
<evidence type="ECO:0000313" key="4">
    <source>
        <dbReference type="EMBL" id="SCL81509.1"/>
    </source>
</evidence>
<dbReference type="Gene3D" id="3.40.50.850">
    <property type="entry name" value="Isochorismatase-like"/>
    <property type="match status" value="1"/>
</dbReference>
<reference evidence="4 5" key="1">
    <citation type="submission" date="2016-08" db="EMBL/GenBank/DDBJ databases">
        <authorList>
            <person name="Loux V."/>
            <person name="Rue O."/>
        </authorList>
    </citation>
    <scope>NUCLEOTIDE SEQUENCE [LARGE SCALE GENOMIC DNA]</scope>
    <source>
        <strain evidence="4 5">AFSSA_08CEB44bac</strain>
    </source>
</reference>
<dbReference type="GO" id="GO:0008936">
    <property type="term" value="F:nicotinamidase activity"/>
    <property type="evidence" value="ECO:0007669"/>
    <property type="project" value="UniProtKB-EC"/>
</dbReference>
<dbReference type="InterPro" id="IPR050272">
    <property type="entry name" value="Isochorismatase-like_hydrls"/>
</dbReference>
<name>A0AAX2CAL0_9BACI</name>
<organism evidence="4 5">
    <name type="scientific">Bacillus cytotoxicus</name>
    <dbReference type="NCBI Taxonomy" id="580165"/>
    <lineage>
        <taxon>Bacteria</taxon>
        <taxon>Bacillati</taxon>
        <taxon>Bacillota</taxon>
        <taxon>Bacilli</taxon>
        <taxon>Bacillales</taxon>
        <taxon>Bacillaceae</taxon>
        <taxon>Bacillus</taxon>
        <taxon>Bacillus cereus group</taxon>
    </lineage>
</organism>
<dbReference type="EC" id="3.5.1.19" evidence="4"/>
<dbReference type="EMBL" id="FMIK01000002">
    <property type="protein sequence ID" value="SCL81509.1"/>
    <property type="molecule type" value="Genomic_DNA"/>
</dbReference>
<protein>
    <submittedName>
        <fullName evidence="4">Nicotinamidase</fullName>
        <ecNumber evidence="4">3.5.1.19</ecNumber>
    </submittedName>
</protein>
<dbReference type="AlphaFoldDB" id="A0AAX2CAL0"/>
<dbReference type="RefSeq" id="WP_087097501.1">
    <property type="nucleotide sequence ID" value="NZ_CP066179.1"/>
</dbReference>
<evidence type="ECO:0000256" key="1">
    <source>
        <dbReference type="ARBA" id="ARBA00006336"/>
    </source>
</evidence>
<accession>A0AAX2CAL0</accession>
<dbReference type="CDD" id="cd00431">
    <property type="entry name" value="cysteine_hydrolases"/>
    <property type="match status" value="1"/>
</dbReference>
<evidence type="ECO:0000313" key="5">
    <source>
        <dbReference type="Proteomes" id="UP000242164"/>
    </source>
</evidence>
<keyword evidence="2 4" id="KW-0378">Hydrolase</keyword>
<dbReference type="SUPFAM" id="SSF52499">
    <property type="entry name" value="Isochorismatase-like hydrolases"/>
    <property type="match status" value="1"/>
</dbReference>
<evidence type="ECO:0000256" key="2">
    <source>
        <dbReference type="ARBA" id="ARBA00022801"/>
    </source>
</evidence>
<proteinExistence type="inferred from homology"/>
<dbReference type="PANTHER" id="PTHR43540">
    <property type="entry name" value="PEROXYUREIDOACRYLATE/UREIDOACRYLATE AMIDOHYDROLASE-RELATED"/>
    <property type="match status" value="1"/>
</dbReference>
<dbReference type="InterPro" id="IPR000868">
    <property type="entry name" value="Isochorismatase-like_dom"/>
</dbReference>
<comment type="similarity">
    <text evidence="1">Belongs to the isochorismatase family.</text>
</comment>
<dbReference type="PANTHER" id="PTHR43540:SF6">
    <property type="entry name" value="ISOCHORISMATASE-LIKE DOMAIN-CONTAINING PROTEIN"/>
    <property type="match status" value="1"/>
</dbReference>
<dbReference type="Proteomes" id="UP000242164">
    <property type="component" value="Unassembled WGS sequence"/>
</dbReference>
<dbReference type="Pfam" id="PF00857">
    <property type="entry name" value="Isochorismatase"/>
    <property type="match status" value="1"/>
</dbReference>
<comment type="caution">
    <text evidence="4">The sequence shown here is derived from an EMBL/GenBank/DDBJ whole genome shotgun (WGS) entry which is preliminary data.</text>
</comment>
<feature type="domain" description="Isochorismatase-like" evidence="3">
    <location>
        <begin position="4"/>
        <end position="164"/>
    </location>
</feature>
<gene>
    <name evidence="4" type="ORF">BCB44BAC_00011</name>
</gene>
<dbReference type="InterPro" id="IPR036380">
    <property type="entry name" value="Isochorismatase-like_sf"/>
</dbReference>
<sequence>MKNTALLIIDMINDFNFSEGPILAKKCEMLATSILHLKQNLKALGYPIIYINDHYQLWRSDINQLISHCTNPYSKNIIQMISPEPDDYVFIKPHYSAFYETPLNSLLGYLKIESLIITGVAGNICILFTANDAHMRNYNLYIPEDCIASNSDQDNIHALKIMKTTLKANIMPSSQFKLTKPPLTF</sequence>